<dbReference type="SUPFAM" id="SSF52540">
    <property type="entry name" value="P-loop containing nucleoside triphosphate hydrolases"/>
    <property type="match status" value="1"/>
</dbReference>
<dbReference type="PANTHER" id="PTHR10039:SF11">
    <property type="entry name" value="NACHT DOMAIN PROTEIN (AFU_ORTHOLOGUE AFUA_1G01490)"/>
    <property type="match status" value="1"/>
</dbReference>
<reference evidence="4 5" key="1">
    <citation type="submission" date="2023-08" db="EMBL/GenBank/DDBJ databases">
        <authorList>
            <person name="Palmer J.M."/>
        </authorList>
    </citation>
    <scope>NUCLEOTIDE SEQUENCE [LARGE SCALE GENOMIC DNA]</scope>
    <source>
        <strain evidence="4 5">TWF481</strain>
    </source>
</reference>
<keyword evidence="5" id="KW-1185">Reference proteome</keyword>
<dbReference type="Gene3D" id="3.40.50.300">
    <property type="entry name" value="P-loop containing nucleotide triphosphate hydrolases"/>
    <property type="match status" value="1"/>
</dbReference>
<organism evidence="4 5">
    <name type="scientific">Arthrobotrys musiformis</name>
    <dbReference type="NCBI Taxonomy" id="47236"/>
    <lineage>
        <taxon>Eukaryota</taxon>
        <taxon>Fungi</taxon>
        <taxon>Dikarya</taxon>
        <taxon>Ascomycota</taxon>
        <taxon>Pezizomycotina</taxon>
        <taxon>Orbiliomycetes</taxon>
        <taxon>Orbiliales</taxon>
        <taxon>Orbiliaceae</taxon>
        <taxon>Arthrobotrys</taxon>
    </lineage>
</organism>
<feature type="region of interest" description="Disordered" evidence="2">
    <location>
        <begin position="1"/>
        <end position="20"/>
    </location>
</feature>
<dbReference type="InterPro" id="IPR011990">
    <property type="entry name" value="TPR-like_helical_dom_sf"/>
</dbReference>
<sequence length="2088" mass="237532">MSSPRPSHLRRSSSKTIDIPIIPNGSASLSRYLNGHGSPFSPTSASPTSSSKSIFHIATRTNIQTTPKILKHVEDCRNWVTRFRVTIGSDFECERILKGSRTLPVFKKFINAQRIRDMPAEGSVWDNTLRWAFRFGEELDSFVFITSPFFPGSTEIAENIWGCCKALLLIGARNVTALQRFFDELYHVSVALEMIRSNNEIFASSTDLQEVASAILALLHGFAIAVMLHFKVNAIITNKTLEGCDTIINPIINEFKRLKESLELSIWIYKLRQSPEISGTGDVTLTSLKSWLKSKIPSASQVLACEGTCGWFEETLTEFKEGSDQLLLVTGAPGCGKSVLYSWIVHRLRMHREDILIHHSLDATVESGASSLTIVRSLTLQLLNKSVGNVDLYKRLANLYNASTKNPEAYSSVEIENSLWQIFDATAVASAQLNLVIDGLDAIEGGNVEAEKLIQRFKTIIEKNGPNSLNCVILSRQFQPKLTIKLKEFAITDSQTLYDIRCFVSQFVNNYSGFGGLTGDQKSDIIDRVVAKAAGSFLAANLLLQTIIRYGTLADILKNLGSSSSDGVPGLLDILLAGIDLKSPDVQKIICWLLVAQQPMFLVNLKDLLEIRTEPGKAPQFVRRLAWDVEADIIKPCGSLIAVEGGVVRFTHPSLKEHLFQKLKTTGFGVTLEQCHFQVFSGLMSYIHACNLPTGPDTDFEPADASLFGSSLQTHGLLLYCIRYWVLHFKQSTCWKGGKIDVNSNLIALFPTTISFPRLEGFIGRTDAFTEALFLEFAEIRRTILGNTASTIHALINLSRCKTICGNVRGSVDGIYECWKLSKTCFGSQSPQCRSLALLYIHSTSKIGWSDTSEEVYKWLWAFHKDTKTSIDLEIVEMMKVYIEQLRKKNRHDEATRLYKELWKICGSTFGDTHVITTNILELLIGSLSSSGGDVDEFLDICLGHLSVYEKTLKPWDELRISAVIRLAFAYERKLNISSAQDTFRLAIEKLQRCTTAGEELTKIHIAWVRLHMELEALLSKNGRKGEVVQQLGSFWIEIKTFVANLRESADLESLITYLVLLADRFDKVGLHQESEELYEALWALFRGFTHLFQHPDVLKVGGCLAGFRGKRNPGSEEDLLKQILDLCRTEGPAAQQEVDAYLRLTVFYENHQAWQKLLDTCKAALQRLWPQLLLPKVEKIYLPKEYRKESLKLGYRLATAYIGLKIPCSAELTYFRIFEACSTSLMLGEDDILIALTRLCDFLEKNEKNEEAIKVFSKVYEQMRTSLSPRDGRKISIGLRLADLFVRCSHPKRAEEVYLHLWSALSSGKITSQLFEIVGKLSKFYVDNPTFQNAENFYDLFFKCIFSVEVQIDFTADPQMVFDIYQRLTAILKPKKGSTTIIKKLTDDLKKFYLVNFGDQHISYLQIVYRLTIMVEDEGGVNEAIRDYQWLLAAFKNKSLQGELQIIIVDIKKRLAALLSRTKERCKDAEQYYRELWIFCKNDHGPASDQSIEYLRLFISFLKDQNRLQDALNILESTVIEILSEEENPHFLYEGAKHIANLYILLGCSVTGLAFSKEIRKFILQFSIDRCKPEIPRFKNLVLRAVNGFITDRCYQILLSTFESVLFNPNNPERVSDFLSVLKAVLKETELYEVWLRSSKFGESLDFVLSAGSRLRIFLLAQRREDESAYIFKEMWKYFESDYNLFIKRNRKPTMKDFPASELEAFFKKCLEQCARDDHSRESKLIQSGTAQVEAYLIAKDINSAFTIAIWTYSWIEAEGKFAHVFKLLFLLTSSNVKAHPDEGLRATIAAFTQEILRSILSRESGIGVSWTTMSIEELNRLLILLGGEKSWAFMLVIIKWLWDQRSEHDDTWTPDLVTAIGRRLCDTYMVLNRKEDALQLCERIHYNYKRVFGELNSQTLLFADLLVQLYASALHYDKAMILSEKVLQALTNPLHKGELKKGKEVDIIFRQLNLLKYSRSMKGSWQNPEENYVSLISQLHVLYMQKHSRWDEIADFKFWSAKAVDVKDGPFAWEPPTIWNILEDESITWKGGVPSIAEPPKNGLPGVRSPKRLSRTHTTSSEKAFQGRESEFEKFSKTSFQLLFSE</sequence>
<evidence type="ECO:0000256" key="2">
    <source>
        <dbReference type="SAM" id="MobiDB-lite"/>
    </source>
</evidence>
<gene>
    <name evidence="4" type="ORF">TWF481_000792</name>
</gene>
<dbReference type="Proteomes" id="UP001370758">
    <property type="component" value="Unassembled WGS sequence"/>
</dbReference>
<dbReference type="InterPro" id="IPR056884">
    <property type="entry name" value="NPHP3-like_N"/>
</dbReference>
<comment type="caution">
    <text evidence="4">The sequence shown here is derived from an EMBL/GenBank/DDBJ whole genome shotgun (WGS) entry which is preliminary data.</text>
</comment>
<evidence type="ECO:0000256" key="1">
    <source>
        <dbReference type="ARBA" id="ARBA00022737"/>
    </source>
</evidence>
<protein>
    <recommendedName>
        <fullName evidence="3">Nephrocystin 3-like N-terminal domain-containing protein</fullName>
    </recommendedName>
</protein>
<evidence type="ECO:0000313" key="5">
    <source>
        <dbReference type="Proteomes" id="UP001370758"/>
    </source>
</evidence>
<dbReference type="Gene3D" id="1.25.40.10">
    <property type="entry name" value="Tetratricopeptide repeat domain"/>
    <property type="match status" value="1"/>
</dbReference>
<dbReference type="InterPro" id="IPR027417">
    <property type="entry name" value="P-loop_NTPase"/>
</dbReference>
<name>A0AAV9WQF4_9PEZI</name>
<dbReference type="Pfam" id="PF24883">
    <property type="entry name" value="NPHP3_N"/>
    <property type="match status" value="1"/>
</dbReference>
<feature type="domain" description="Nephrocystin 3-like N-terminal" evidence="3">
    <location>
        <begin position="307"/>
        <end position="476"/>
    </location>
</feature>
<evidence type="ECO:0000259" key="3">
    <source>
        <dbReference type="Pfam" id="PF24883"/>
    </source>
</evidence>
<dbReference type="EMBL" id="JAVHJL010000001">
    <property type="protein sequence ID" value="KAK6511888.1"/>
    <property type="molecule type" value="Genomic_DNA"/>
</dbReference>
<dbReference type="PANTHER" id="PTHR10039">
    <property type="entry name" value="AMELOGENIN"/>
    <property type="match status" value="1"/>
</dbReference>
<accession>A0AAV9WQF4</accession>
<proteinExistence type="predicted"/>
<evidence type="ECO:0000313" key="4">
    <source>
        <dbReference type="EMBL" id="KAK6511888.1"/>
    </source>
</evidence>
<keyword evidence="1" id="KW-0677">Repeat</keyword>
<feature type="region of interest" description="Disordered" evidence="2">
    <location>
        <begin position="2036"/>
        <end position="2072"/>
    </location>
</feature>